<proteinExistence type="inferred from homology"/>
<keyword evidence="4" id="KW-0808">Transferase</keyword>
<evidence type="ECO:0000313" key="9">
    <source>
        <dbReference type="Proteomes" id="UP000677668"/>
    </source>
</evidence>
<evidence type="ECO:0000256" key="3">
    <source>
        <dbReference type="ARBA" id="ARBA00022603"/>
    </source>
</evidence>
<dbReference type="InterPro" id="IPR002052">
    <property type="entry name" value="DNA_methylase_N6_adenine_CS"/>
</dbReference>
<dbReference type="EC" id="2.1.1.72" evidence="2"/>
<protein>
    <recommendedName>
        <fullName evidence="2">site-specific DNA-methyltransferase (adenine-specific)</fullName>
        <ecNumber evidence="2">2.1.1.72</ecNumber>
    </recommendedName>
</protein>
<reference evidence="8 9" key="1">
    <citation type="submission" date="2021-03" db="EMBL/GenBank/DDBJ databases">
        <title>Genomic and phenotypic characterization of Chloracidobacterium isolates provides evidence for multiple species.</title>
        <authorList>
            <person name="Saini M.K."/>
            <person name="Costas A.M.G."/>
            <person name="Tank M."/>
            <person name="Bryant D.A."/>
        </authorList>
    </citation>
    <scope>NUCLEOTIDE SEQUENCE [LARGE SCALE GENOMIC DNA]</scope>
    <source>
        <strain evidence="8 9">N</strain>
    </source>
</reference>
<dbReference type="InterPro" id="IPR002941">
    <property type="entry name" value="DNA_methylase_N4/N6"/>
</dbReference>
<evidence type="ECO:0000313" key="8">
    <source>
        <dbReference type="EMBL" id="QUV95732.1"/>
    </source>
</evidence>
<dbReference type="PROSITE" id="PS00092">
    <property type="entry name" value="N6_MTASE"/>
    <property type="match status" value="1"/>
</dbReference>
<accession>A0ABX8B552</accession>
<evidence type="ECO:0000256" key="1">
    <source>
        <dbReference type="ARBA" id="ARBA00006594"/>
    </source>
</evidence>
<dbReference type="InterPro" id="IPR029063">
    <property type="entry name" value="SAM-dependent_MTases_sf"/>
</dbReference>
<name>A0ABX8B552_9BACT</name>
<dbReference type="PRINTS" id="PR00506">
    <property type="entry name" value="D21N6MTFRASE"/>
</dbReference>
<evidence type="ECO:0000256" key="4">
    <source>
        <dbReference type="ARBA" id="ARBA00022679"/>
    </source>
</evidence>
<dbReference type="Gene3D" id="3.40.50.150">
    <property type="entry name" value="Vaccinia Virus protein VP39"/>
    <property type="match status" value="1"/>
</dbReference>
<evidence type="ECO:0000256" key="6">
    <source>
        <dbReference type="ARBA" id="ARBA00047942"/>
    </source>
</evidence>
<evidence type="ECO:0000256" key="2">
    <source>
        <dbReference type="ARBA" id="ARBA00011900"/>
    </source>
</evidence>
<dbReference type="InterPro" id="IPR000601">
    <property type="entry name" value="PKD_dom"/>
</dbReference>
<evidence type="ECO:0000259" key="7">
    <source>
        <dbReference type="PROSITE" id="PS50093"/>
    </source>
</evidence>
<comment type="catalytic activity">
    <reaction evidence="6">
        <text>a 2'-deoxyadenosine in DNA + S-adenosyl-L-methionine = an N(6)-methyl-2'-deoxyadenosine in DNA + S-adenosyl-L-homocysteine + H(+)</text>
        <dbReference type="Rhea" id="RHEA:15197"/>
        <dbReference type="Rhea" id="RHEA-COMP:12418"/>
        <dbReference type="Rhea" id="RHEA-COMP:12419"/>
        <dbReference type="ChEBI" id="CHEBI:15378"/>
        <dbReference type="ChEBI" id="CHEBI:57856"/>
        <dbReference type="ChEBI" id="CHEBI:59789"/>
        <dbReference type="ChEBI" id="CHEBI:90615"/>
        <dbReference type="ChEBI" id="CHEBI:90616"/>
        <dbReference type="EC" id="2.1.1.72"/>
    </reaction>
</comment>
<comment type="similarity">
    <text evidence="1">Belongs to the N(4)/N(6)-methyltransferase family.</text>
</comment>
<gene>
    <name evidence="8" type="ORF">J8C05_12995</name>
</gene>
<feature type="domain" description="PKD" evidence="7">
    <location>
        <begin position="584"/>
        <end position="644"/>
    </location>
</feature>
<dbReference type="EMBL" id="CP072643">
    <property type="protein sequence ID" value="QUV95732.1"/>
    <property type="molecule type" value="Genomic_DNA"/>
</dbReference>
<dbReference type="RefSeq" id="WP_211423938.1">
    <property type="nucleotide sequence ID" value="NZ_CP072643.1"/>
</dbReference>
<dbReference type="InterPro" id="IPR002295">
    <property type="entry name" value="N4/N6-MTase_EcoPI_Mod-like"/>
</dbReference>
<keyword evidence="9" id="KW-1185">Reference proteome</keyword>
<evidence type="ECO:0000256" key="5">
    <source>
        <dbReference type="ARBA" id="ARBA00022691"/>
    </source>
</evidence>
<sequence length="644" mass="73826">MAKIEITKTELVWPGKYNEDGTLKEVPRVSLPFQVVERVNESRATREAKKSGVQGTLFDVWEGKEGDTFEAGWRNKLIWGDNLLVMGSLLEKFAGKIDLIYIDPPFATGADFSFTAPIGEASEEVFKEQSVIEEKAYRDTWGRGIESYLSMIYDRLFVMRDLLAPTGVIYVHCDSRVNYLMRAMLDEVFGKDNLRNEIVWCYRGGGTPENDFAEKHDVIFRYSKGPTYYFDVDPVRIPYSDASTERLQNKANVFRGDKVYRNYEPNELGKHPEDWWTIQPIMPSEKQERSVCYYPTQKPVELLQRIVDSSAPPNGLVLDAFCGSGTTLVVAEGLRVLRGEKSEKSLGLAQHRRRWIGCDLGRWAIHVTRKRLLSIPNCKPFEVLNLGKYERQYWQGVTFGEAKDKPLAERALYEYLAFILKLYGAQPVAGMAHLHGKKGKAMVHIGAVDAPVTIDEINQALDECVALKQTELHVLGWEWEMGLAGPNNEVRKGSPMHEIARQKDVKLLLLQIPREVMEQQAVEKGDVRFFELAYFEAKIIQPKTLTVQVELTDFAMPNADLIPEDVRSKVKKWSDYIDYWAVDWDFQNDTFMQGWVAYRTRRERGLPLVSDTHIYEKPGKYRILVKVIDIFGNDTSQAFDVEVK</sequence>
<dbReference type="Pfam" id="PF01555">
    <property type="entry name" value="N6_N4_Mtase"/>
    <property type="match status" value="1"/>
</dbReference>
<dbReference type="SUPFAM" id="SSF53335">
    <property type="entry name" value="S-adenosyl-L-methionine-dependent methyltransferases"/>
    <property type="match status" value="1"/>
</dbReference>
<organism evidence="8 9">
    <name type="scientific">Chloracidobacterium sp. N</name>
    <dbReference type="NCBI Taxonomy" id="2821540"/>
    <lineage>
        <taxon>Bacteria</taxon>
        <taxon>Pseudomonadati</taxon>
        <taxon>Acidobacteriota</taxon>
        <taxon>Terriglobia</taxon>
        <taxon>Terriglobales</taxon>
        <taxon>Acidobacteriaceae</taxon>
        <taxon>Chloracidobacterium</taxon>
        <taxon>Chloracidobacterium aggregatum</taxon>
    </lineage>
</organism>
<dbReference type="PROSITE" id="PS50093">
    <property type="entry name" value="PKD"/>
    <property type="match status" value="1"/>
</dbReference>
<dbReference type="Proteomes" id="UP000677668">
    <property type="component" value="Chromosome 2"/>
</dbReference>
<keyword evidence="3" id="KW-0489">Methyltransferase</keyword>
<keyword evidence="5" id="KW-0949">S-adenosyl-L-methionine</keyword>